<sequence>MLNIAGWMVDTLLTLIGLLATAFSVASTLPQIRKALKTRDTEDVSIRFLAVLIVGLFLWAIYGLGRADNVIIIGNTIGLILNICMLALKIMYSRKPLEEG</sequence>
<feature type="transmembrane region" description="Helical" evidence="1">
    <location>
        <begin position="70"/>
        <end position="88"/>
    </location>
</feature>
<keyword evidence="3" id="KW-1185">Reference proteome</keyword>
<dbReference type="Gene3D" id="1.20.1280.290">
    <property type="match status" value="1"/>
</dbReference>
<dbReference type="GeneID" id="60422714"/>
<dbReference type="GO" id="GO:0016020">
    <property type="term" value="C:membrane"/>
    <property type="evidence" value="ECO:0007669"/>
    <property type="project" value="InterPro"/>
</dbReference>
<organism evidence="2 3">
    <name type="scientific">Candidatus Nitrosocosmicus oleophilus</name>
    <dbReference type="NCBI Taxonomy" id="1353260"/>
    <lineage>
        <taxon>Archaea</taxon>
        <taxon>Nitrososphaerota</taxon>
        <taxon>Nitrososphaeria</taxon>
        <taxon>Nitrososphaerales</taxon>
        <taxon>Nitrososphaeraceae</taxon>
        <taxon>Candidatus Nitrosocosmicus</taxon>
    </lineage>
</organism>
<protein>
    <submittedName>
        <fullName evidence="2">MtN3/saliva family protein</fullName>
    </submittedName>
</protein>
<name>A0A654M1Y9_9ARCH</name>
<keyword evidence="1" id="KW-0472">Membrane</keyword>
<evidence type="ECO:0000256" key="1">
    <source>
        <dbReference type="SAM" id="Phobius"/>
    </source>
</evidence>
<dbReference type="RefSeq" id="WP_196816168.1">
    <property type="nucleotide sequence ID" value="NZ_CP012850.1"/>
</dbReference>
<feature type="transmembrane region" description="Helical" evidence="1">
    <location>
        <begin position="12"/>
        <end position="32"/>
    </location>
</feature>
<keyword evidence="1" id="KW-0812">Transmembrane</keyword>
<gene>
    <name evidence="2" type="ORF">NMY3_02810</name>
</gene>
<proteinExistence type="predicted"/>
<dbReference type="OrthoDB" id="11322at2157"/>
<dbReference type="Proteomes" id="UP000058925">
    <property type="component" value="Chromosome"/>
</dbReference>
<evidence type="ECO:0000313" key="2">
    <source>
        <dbReference type="EMBL" id="ALI37000.1"/>
    </source>
</evidence>
<feature type="transmembrane region" description="Helical" evidence="1">
    <location>
        <begin position="44"/>
        <end position="64"/>
    </location>
</feature>
<evidence type="ECO:0000313" key="3">
    <source>
        <dbReference type="Proteomes" id="UP000058925"/>
    </source>
</evidence>
<dbReference type="AlphaFoldDB" id="A0A654M1Y9"/>
<keyword evidence="1" id="KW-1133">Transmembrane helix</keyword>
<reference evidence="3" key="1">
    <citation type="submission" date="2015-10" db="EMBL/GenBank/DDBJ databases">
        <title>Niche specialization of a soil ammonia-oxidizing archaeon, Candidatus Nitrosocosmicus oleophilus.</title>
        <authorList>
            <person name="Jung M.-Y."/>
            <person name="Rhee S.-K."/>
        </authorList>
    </citation>
    <scope>NUCLEOTIDE SEQUENCE [LARGE SCALE GENOMIC DNA]</scope>
    <source>
        <strain evidence="3">MY3</strain>
    </source>
</reference>
<dbReference type="KEGG" id="taa:NMY3_02810"/>
<dbReference type="InterPro" id="IPR004316">
    <property type="entry name" value="SWEET_rpt"/>
</dbReference>
<accession>A0A654M1Y9</accession>
<dbReference type="EMBL" id="CP012850">
    <property type="protein sequence ID" value="ALI37000.1"/>
    <property type="molecule type" value="Genomic_DNA"/>
</dbReference>
<dbReference type="Pfam" id="PF03083">
    <property type="entry name" value="MtN3_slv"/>
    <property type="match status" value="1"/>
</dbReference>